<evidence type="ECO:0000313" key="1">
    <source>
        <dbReference type="EMBL" id="RON72522.1"/>
    </source>
</evidence>
<dbReference type="AlphaFoldDB" id="A0A423LW63"/>
<evidence type="ECO:0008006" key="3">
    <source>
        <dbReference type="Google" id="ProtNLM"/>
    </source>
</evidence>
<dbReference type="Proteomes" id="UP000285757">
    <property type="component" value="Unassembled WGS sequence"/>
</dbReference>
<dbReference type="SUPFAM" id="SSF56059">
    <property type="entry name" value="Glutathione synthetase ATP-binding domain-like"/>
    <property type="match status" value="1"/>
</dbReference>
<comment type="caution">
    <text evidence="1">The sequence shown here is derived from an EMBL/GenBank/DDBJ whole genome shotgun (WGS) entry which is preliminary data.</text>
</comment>
<proteinExistence type="predicted"/>
<name>A0A423LW63_PSEFL</name>
<dbReference type="EMBL" id="MOBU01000001">
    <property type="protein sequence ID" value="RON72522.1"/>
    <property type="molecule type" value="Genomic_DNA"/>
</dbReference>
<dbReference type="RefSeq" id="WP_123529240.1">
    <property type="nucleotide sequence ID" value="NZ_MOBU01000001.1"/>
</dbReference>
<gene>
    <name evidence="1" type="ORF">BK671_01315</name>
</gene>
<reference evidence="1 2" key="1">
    <citation type="submission" date="2016-10" db="EMBL/GenBank/DDBJ databases">
        <title>Comparative genome analysis of multiple Pseudomonas spp. focuses on biocontrol and plant growth promoting traits.</title>
        <authorList>
            <person name="Tao X.-Y."/>
            <person name="Taylor C.G."/>
        </authorList>
    </citation>
    <scope>NUCLEOTIDE SEQUENCE [LARGE SCALE GENOMIC DNA]</scope>
    <source>
        <strain evidence="1 2">24D3</strain>
    </source>
</reference>
<protein>
    <recommendedName>
        <fullName evidence="3">Glutathionylspermidine synthase pre-ATP-grasp-like domain-containing protein</fullName>
    </recommendedName>
</protein>
<sequence length="408" mass="44727">MNIWSDEIARKARDLSIVAEREAVIVGTPVLLDAQQLEVGDCVSRLLQLLVSLPDRLKTSQFTYAVEKLGLREEAAKIVLGECLPLSGNVFARADIVRQNGSWKLLEMNVGSTVGGMFYTSLPRLSGFAQSYDALETWAKTIKNDYCTGVDHVGIFEDSAIIEELRPQFELLAKELSVQIGAKCSVLSPDEVWIKNGVLNSRFGPVDCVYRFFNEKDVLKSPDQYAALMAAITNNLVTLPMGFHTQLLSNKGALALLHELVDTPLMSDSEKALVNAFVPYTTFVTSENIESLKAEPRKWVIKPTDSACGLGVAYGGELSEEQWLTKLESIISSPVEPYIAQHYCEAEQVPTVFSLADGTLKTEMSSIVWGVYVFGERYLGTLVRAKHCQGTIVINHATGASVGPLSPA</sequence>
<accession>A0A423LW63</accession>
<organism evidence="1 2">
    <name type="scientific">Pseudomonas fluorescens</name>
    <dbReference type="NCBI Taxonomy" id="294"/>
    <lineage>
        <taxon>Bacteria</taxon>
        <taxon>Pseudomonadati</taxon>
        <taxon>Pseudomonadota</taxon>
        <taxon>Gammaproteobacteria</taxon>
        <taxon>Pseudomonadales</taxon>
        <taxon>Pseudomonadaceae</taxon>
        <taxon>Pseudomonas</taxon>
    </lineage>
</organism>
<evidence type="ECO:0000313" key="2">
    <source>
        <dbReference type="Proteomes" id="UP000285757"/>
    </source>
</evidence>